<dbReference type="AlphaFoldDB" id="A0A7E4VUB0"/>
<protein>
    <submittedName>
        <fullName evidence="2">Kazal-like domain-containing protein</fullName>
    </submittedName>
</protein>
<dbReference type="Proteomes" id="UP000492821">
    <property type="component" value="Unassembled WGS sequence"/>
</dbReference>
<name>A0A7E4VUB0_PANRE</name>
<evidence type="ECO:0000313" key="1">
    <source>
        <dbReference type="Proteomes" id="UP000492821"/>
    </source>
</evidence>
<accession>A0A7E4VUB0</accession>
<proteinExistence type="predicted"/>
<sequence>MPLPTSKKDQSCHCLILLVSPQRRFTMPESPTSPFMINMSDVHVVSDRFCTQHTFSVEPYRPGLRELPTKNCKYEVLDNCEGTKIVNVKCGPDTYKCHDGCLRKISFKLGKMADYTNDITIESRFDPVIVKKALIHPATLTEQKVLKSRLPVSNCVACFFVHLML</sequence>
<organism evidence="1 2">
    <name type="scientific">Panagrellus redivivus</name>
    <name type="common">Microworm</name>
    <dbReference type="NCBI Taxonomy" id="6233"/>
    <lineage>
        <taxon>Eukaryota</taxon>
        <taxon>Metazoa</taxon>
        <taxon>Ecdysozoa</taxon>
        <taxon>Nematoda</taxon>
        <taxon>Chromadorea</taxon>
        <taxon>Rhabditida</taxon>
        <taxon>Tylenchina</taxon>
        <taxon>Panagrolaimomorpha</taxon>
        <taxon>Panagrolaimoidea</taxon>
        <taxon>Panagrolaimidae</taxon>
        <taxon>Panagrellus</taxon>
    </lineage>
</organism>
<keyword evidence="1" id="KW-1185">Reference proteome</keyword>
<reference evidence="1" key="1">
    <citation type="journal article" date="2013" name="Genetics">
        <title>The draft genome and transcriptome of Panagrellus redivivus are shaped by the harsh demands of a free-living lifestyle.</title>
        <authorList>
            <person name="Srinivasan J."/>
            <person name="Dillman A.R."/>
            <person name="Macchietto M.G."/>
            <person name="Heikkinen L."/>
            <person name="Lakso M."/>
            <person name="Fracchia K.M."/>
            <person name="Antoshechkin I."/>
            <person name="Mortazavi A."/>
            <person name="Wong G."/>
            <person name="Sternberg P.W."/>
        </authorList>
    </citation>
    <scope>NUCLEOTIDE SEQUENCE [LARGE SCALE GENOMIC DNA]</scope>
    <source>
        <strain evidence="1">MT8872</strain>
    </source>
</reference>
<dbReference type="WBParaSite" id="Pan_g3280.t1">
    <property type="protein sequence ID" value="Pan_g3280.t1"/>
    <property type="gene ID" value="Pan_g3280"/>
</dbReference>
<evidence type="ECO:0000313" key="2">
    <source>
        <dbReference type="WBParaSite" id="Pan_g3280.t1"/>
    </source>
</evidence>
<reference evidence="2" key="2">
    <citation type="submission" date="2020-10" db="UniProtKB">
        <authorList>
            <consortium name="WormBaseParasite"/>
        </authorList>
    </citation>
    <scope>IDENTIFICATION</scope>
</reference>